<feature type="compositionally biased region" description="Basic and acidic residues" evidence="4">
    <location>
        <begin position="64"/>
        <end position="74"/>
    </location>
</feature>
<dbReference type="Proteomes" id="UP001521116">
    <property type="component" value="Unassembled WGS sequence"/>
</dbReference>
<keyword evidence="1" id="KW-0479">Metal-binding</keyword>
<accession>A0ABR3SIW9</accession>
<reference evidence="6 7" key="1">
    <citation type="submission" date="2024-02" db="EMBL/GenBank/DDBJ databases">
        <title>De novo assembly and annotation of 12 fungi associated with fruit tree decline syndrome in Ontario, Canada.</title>
        <authorList>
            <person name="Sulman M."/>
            <person name="Ellouze W."/>
            <person name="Ilyukhin E."/>
        </authorList>
    </citation>
    <scope>NUCLEOTIDE SEQUENCE [LARGE SCALE GENOMIC DNA]</scope>
    <source>
        <strain evidence="6 7">M1-105</strain>
    </source>
</reference>
<evidence type="ECO:0000259" key="5">
    <source>
        <dbReference type="Pfam" id="PF04438"/>
    </source>
</evidence>
<feature type="domain" description="HIT-type" evidence="5">
    <location>
        <begin position="263"/>
        <end position="291"/>
    </location>
</feature>
<keyword evidence="2" id="KW-0863">Zinc-finger</keyword>
<dbReference type="EMBL" id="JAJVDC020000140">
    <property type="protein sequence ID" value="KAL1622216.1"/>
    <property type="molecule type" value="Genomic_DNA"/>
</dbReference>
<dbReference type="Pfam" id="PF04438">
    <property type="entry name" value="zf-HIT"/>
    <property type="match status" value="1"/>
</dbReference>
<sequence length="301" mass="31369">MPHIEVIPITSGAAPAPGWAYVPDTGYDPSKAAINPTGRKRTARQDVGGTHDLSARQQTQLHKRIAELDRDNQKDVALPTKAKEGGAAPREKAGRKMTPAVRKILQSGRTFAHWLADEEALSAQRPAGGQVGQSSAAQTAAASPAPSSSAAGPSAAQGSRSKKTLASRTKRSGSTAVPSGSATPTAQAALSASNTAAPSPAAQPSVDMELPDAPPAEEEDPLLRPIVPTPPSAQQIQALLSHPPLPYGAARAAPPNPEGPPRRQFCEMCGYWGRIKCLRCAARVCGLECKKAHDETSCLRI</sequence>
<feature type="compositionally biased region" description="Basic and acidic residues" evidence="4">
    <location>
        <begin position="81"/>
        <end position="94"/>
    </location>
</feature>
<feature type="compositionally biased region" description="Basic residues" evidence="4">
    <location>
        <begin position="160"/>
        <end position="171"/>
    </location>
</feature>
<feature type="compositionally biased region" description="Low complexity" evidence="4">
    <location>
        <begin position="126"/>
        <end position="159"/>
    </location>
</feature>
<dbReference type="CDD" id="cd21437">
    <property type="entry name" value="zf-HIT_ZNHIT1_like"/>
    <property type="match status" value="1"/>
</dbReference>
<feature type="compositionally biased region" description="Low complexity" evidence="4">
    <location>
        <begin position="185"/>
        <end position="205"/>
    </location>
</feature>
<feature type="compositionally biased region" description="Polar residues" evidence="4">
    <location>
        <begin position="172"/>
        <end position="184"/>
    </location>
</feature>
<keyword evidence="7" id="KW-1185">Reference proteome</keyword>
<dbReference type="InterPro" id="IPR007529">
    <property type="entry name" value="Znf_HIT"/>
</dbReference>
<keyword evidence="3" id="KW-0862">Zinc</keyword>
<name>A0ABR3SIW9_9PEZI</name>
<feature type="region of interest" description="Disordered" evidence="4">
    <location>
        <begin position="30"/>
        <end position="99"/>
    </location>
</feature>
<evidence type="ECO:0000256" key="2">
    <source>
        <dbReference type="ARBA" id="ARBA00022771"/>
    </source>
</evidence>
<dbReference type="InterPro" id="IPR039723">
    <property type="entry name" value="Vps71/ZNHIT1"/>
</dbReference>
<dbReference type="PANTHER" id="PTHR13093">
    <property type="entry name" value="ZINC FINGER HIT DOMAIN CONTAINING PROTEIN 1"/>
    <property type="match status" value="1"/>
</dbReference>
<organism evidence="6 7">
    <name type="scientific">Neofusicoccum ribis</name>
    <dbReference type="NCBI Taxonomy" id="45134"/>
    <lineage>
        <taxon>Eukaryota</taxon>
        <taxon>Fungi</taxon>
        <taxon>Dikarya</taxon>
        <taxon>Ascomycota</taxon>
        <taxon>Pezizomycotina</taxon>
        <taxon>Dothideomycetes</taxon>
        <taxon>Dothideomycetes incertae sedis</taxon>
        <taxon>Botryosphaeriales</taxon>
        <taxon>Botryosphaeriaceae</taxon>
        <taxon>Neofusicoccum</taxon>
    </lineage>
</organism>
<evidence type="ECO:0000313" key="6">
    <source>
        <dbReference type="EMBL" id="KAL1622216.1"/>
    </source>
</evidence>
<gene>
    <name evidence="6" type="ORF">SLS56_008888</name>
</gene>
<comment type="caution">
    <text evidence="6">The sequence shown here is derived from an EMBL/GenBank/DDBJ whole genome shotgun (WGS) entry which is preliminary data.</text>
</comment>
<evidence type="ECO:0000256" key="4">
    <source>
        <dbReference type="SAM" id="MobiDB-lite"/>
    </source>
</evidence>
<evidence type="ECO:0000256" key="3">
    <source>
        <dbReference type="ARBA" id="ARBA00022833"/>
    </source>
</evidence>
<evidence type="ECO:0000313" key="7">
    <source>
        <dbReference type="Proteomes" id="UP001521116"/>
    </source>
</evidence>
<protein>
    <recommendedName>
        <fullName evidence="5">HIT-type domain-containing protein</fullName>
    </recommendedName>
</protein>
<feature type="region of interest" description="Disordered" evidence="4">
    <location>
        <begin position="124"/>
        <end position="224"/>
    </location>
</feature>
<evidence type="ECO:0000256" key="1">
    <source>
        <dbReference type="ARBA" id="ARBA00022723"/>
    </source>
</evidence>
<proteinExistence type="predicted"/>